<feature type="compositionally biased region" description="Basic residues" evidence="1">
    <location>
        <begin position="1099"/>
        <end position="1108"/>
    </location>
</feature>
<feature type="region of interest" description="Disordered" evidence="1">
    <location>
        <begin position="421"/>
        <end position="700"/>
    </location>
</feature>
<reference evidence="2" key="2">
    <citation type="submission" date="2020-05" db="UniProtKB">
        <authorList>
            <consortium name="EnsemblMetazoa"/>
        </authorList>
    </citation>
    <scope>IDENTIFICATION</scope>
    <source>
        <strain evidence="2">MINIMUS1</strain>
    </source>
</reference>
<dbReference type="VEuPathDB" id="VectorBase:AMIN004745"/>
<dbReference type="STRING" id="112268.A0A182W335"/>
<feature type="compositionally biased region" description="Basic and acidic residues" evidence="1">
    <location>
        <begin position="476"/>
        <end position="486"/>
    </location>
</feature>
<protein>
    <submittedName>
        <fullName evidence="2">Uncharacterized protein</fullName>
    </submittedName>
</protein>
<feature type="region of interest" description="Disordered" evidence="1">
    <location>
        <begin position="1437"/>
        <end position="1471"/>
    </location>
</feature>
<feature type="compositionally biased region" description="Basic and acidic residues" evidence="1">
    <location>
        <begin position="713"/>
        <end position="722"/>
    </location>
</feature>
<feature type="compositionally biased region" description="Acidic residues" evidence="1">
    <location>
        <begin position="200"/>
        <end position="210"/>
    </location>
</feature>
<feature type="compositionally biased region" description="Low complexity" evidence="1">
    <location>
        <begin position="1069"/>
        <end position="1088"/>
    </location>
</feature>
<feature type="compositionally biased region" description="Acidic residues" evidence="1">
    <location>
        <begin position="538"/>
        <end position="564"/>
    </location>
</feature>
<keyword evidence="3" id="KW-1185">Reference proteome</keyword>
<feature type="compositionally biased region" description="Basic and acidic residues" evidence="1">
    <location>
        <begin position="442"/>
        <end position="458"/>
    </location>
</feature>
<feature type="region of interest" description="Disordered" evidence="1">
    <location>
        <begin position="927"/>
        <end position="1018"/>
    </location>
</feature>
<dbReference type="Proteomes" id="UP000075920">
    <property type="component" value="Unassembled WGS sequence"/>
</dbReference>
<feature type="compositionally biased region" description="Polar residues" evidence="1">
    <location>
        <begin position="864"/>
        <end position="878"/>
    </location>
</feature>
<organism evidence="2 3">
    <name type="scientific">Anopheles minimus</name>
    <dbReference type="NCBI Taxonomy" id="112268"/>
    <lineage>
        <taxon>Eukaryota</taxon>
        <taxon>Metazoa</taxon>
        <taxon>Ecdysozoa</taxon>
        <taxon>Arthropoda</taxon>
        <taxon>Hexapoda</taxon>
        <taxon>Insecta</taxon>
        <taxon>Pterygota</taxon>
        <taxon>Neoptera</taxon>
        <taxon>Endopterygota</taxon>
        <taxon>Diptera</taxon>
        <taxon>Nematocera</taxon>
        <taxon>Culicoidea</taxon>
        <taxon>Culicidae</taxon>
        <taxon>Anophelinae</taxon>
        <taxon>Anopheles</taxon>
    </lineage>
</organism>
<feature type="compositionally biased region" description="Basic and acidic residues" evidence="1">
    <location>
        <begin position="787"/>
        <end position="800"/>
    </location>
</feature>
<feature type="compositionally biased region" description="Polar residues" evidence="1">
    <location>
        <begin position="461"/>
        <end position="471"/>
    </location>
</feature>
<feature type="region of interest" description="Disordered" evidence="1">
    <location>
        <begin position="854"/>
        <end position="899"/>
    </location>
</feature>
<feature type="compositionally biased region" description="Basic and acidic residues" evidence="1">
    <location>
        <begin position="1180"/>
        <end position="1196"/>
    </location>
</feature>
<evidence type="ECO:0000313" key="2">
    <source>
        <dbReference type="EnsemblMetazoa" id="AMIN004745-PA"/>
    </source>
</evidence>
<feature type="compositionally biased region" description="Basic and acidic residues" evidence="1">
    <location>
        <begin position="1050"/>
        <end position="1066"/>
    </location>
</feature>
<feature type="region of interest" description="Disordered" evidence="1">
    <location>
        <begin position="268"/>
        <end position="296"/>
    </location>
</feature>
<feature type="region of interest" description="Disordered" evidence="1">
    <location>
        <begin position="713"/>
        <end position="837"/>
    </location>
</feature>
<feature type="compositionally biased region" description="Acidic residues" evidence="1">
    <location>
        <begin position="500"/>
        <end position="511"/>
    </location>
</feature>
<feature type="compositionally biased region" description="Basic and acidic residues" evidence="1">
    <location>
        <begin position="1331"/>
        <end position="1345"/>
    </location>
</feature>
<name>A0A182W335_9DIPT</name>
<feature type="region of interest" description="Disordered" evidence="1">
    <location>
        <begin position="1219"/>
        <end position="1393"/>
    </location>
</feature>
<evidence type="ECO:0000313" key="3">
    <source>
        <dbReference type="Proteomes" id="UP000075920"/>
    </source>
</evidence>
<feature type="compositionally biased region" description="Polar residues" evidence="1">
    <location>
        <begin position="214"/>
        <end position="239"/>
    </location>
</feature>
<reference evidence="3" key="1">
    <citation type="submission" date="2013-03" db="EMBL/GenBank/DDBJ databases">
        <title>The Genome Sequence of Anopheles minimus MINIMUS1.</title>
        <authorList>
            <consortium name="The Broad Institute Genomics Platform"/>
            <person name="Neafsey D.E."/>
            <person name="Walton C."/>
            <person name="Walker B."/>
            <person name="Young S.K."/>
            <person name="Zeng Q."/>
            <person name="Gargeya S."/>
            <person name="Fitzgerald M."/>
            <person name="Haas B."/>
            <person name="Abouelleil A."/>
            <person name="Allen A.W."/>
            <person name="Alvarado L."/>
            <person name="Arachchi H.M."/>
            <person name="Berlin A.M."/>
            <person name="Chapman S.B."/>
            <person name="Gainer-Dewar J."/>
            <person name="Goldberg J."/>
            <person name="Griggs A."/>
            <person name="Gujja S."/>
            <person name="Hansen M."/>
            <person name="Howarth C."/>
            <person name="Imamovic A."/>
            <person name="Ireland A."/>
            <person name="Larimer J."/>
            <person name="McCowan C."/>
            <person name="Murphy C."/>
            <person name="Pearson M."/>
            <person name="Poon T.W."/>
            <person name="Priest M."/>
            <person name="Roberts A."/>
            <person name="Saif S."/>
            <person name="Shea T."/>
            <person name="Sisk P."/>
            <person name="Sykes S."/>
            <person name="Wortman J."/>
            <person name="Nusbaum C."/>
            <person name="Birren B."/>
        </authorList>
    </citation>
    <scope>NUCLEOTIDE SEQUENCE [LARGE SCALE GENOMIC DNA]</scope>
    <source>
        <strain evidence="3">MINIMUS1</strain>
    </source>
</reference>
<feature type="compositionally biased region" description="Polar residues" evidence="1">
    <location>
        <begin position="1249"/>
        <end position="1262"/>
    </location>
</feature>
<accession>A0A182W335</accession>
<feature type="region of interest" description="Disordered" evidence="1">
    <location>
        <begin position="364"/>
        <end position="406"/>
    </location>
</feature>
<feature type="compositionally biased region" description="Acidic residues" evidence="1">
    <location>
        <begin position="606"/>
        <end position="616"/>
    </location>
</feature>
<feature type="compositionally biased region" description="Acidic residues" evidence="1">
    <location>
        <begin position="956"/>
        <end position="972"/>
    </location>
</feature>
<feature type="region of interest" description="Disordered" evidence="1">
    <location>
        <begin position="199"/>
        <end position="239"/>
    </location>
</feature>
<evidence type="ECO:0000256" key="1">
    <source>
        <dbReference type="SAM" id="MobiDB-lite"/>
    </source>
</evidence>
<feature type="compositionally biased region" description="Basic and acidic residues" evidence="1">
    <location>
        <begin position="1145"/>
        <end position="1157"/>
    </location>
</feature>
<feature type="compositionally biased region" description="Polar residues" evidence="1">
    <location>
        <begin position="268"/>
        <end position="283"/>
    </location>
</feature>
<feature type="region of interest" description="Disordered" evidence="1">
    <location>
        <begin position="1"/>
        <end position="85"/>
    </location>
</feature>
<feature type="compositionally biased region" description="Basic and acidic residues" evidence="1">
    <location>
        <begin position="1265"/>
        <end position="1277"/>
    </location>
</feature>
<dbReference type="EnsemblMetazoa" id="AMIN004745-RA">
    <property type="protein sequence ID" value="AMIN004745-PA"/>
    <property type="gene ID" value="AMIN004745"/>
</dbReference>
<sequence>MNQEEELPTRVTRGALRRRSVDQEATPQKPSVAVVSGTPKKTNSTTKRLNALNPIQESEGRPSTPIVGRNNRRRTSETIDTPTSFPNKLVQNLKEAGAGSEPGKRSRNTSLTEENLNAMNVAFEGSSAGLSTRSRTPARVRASHETLITCDSSLTVTPALRRSTRRNSITSDDGNISVQSLPVTTPKISSGARVLKDDTIIEEDAGDDRDESVSSETSVRQMRSQSVLSQMSAPASPRYNTASPVLAVKTESTPPRVITTPRVALTPLSLSKMSPRSKNVSFSEESKRDPPKTPTSVSKEVFIVVEDLRNYELKGVSPKVDAVVELSPKSVKKEVQESKGGIVENGNQTLNETSKIANEDESMIGEPNNESAVGKVSDNDVSGIDVLDPPVKQAVDTTEEKVKDTVNDSIRTADESLLEGHKFPHTWTPPVRRSATIGIDEYSVRKQEEQERAEEAKESMQMAQEDSSFKASSPARMEKSPERSEEKEGDEEETQRNEFIDDEALEVEDYQSCDSLESDLRKEIDENDIHGEELGSQDSEDSQYQEDDDYGNDSFIVDDDDDLENGQQQLDEEQLLRSSNDDLTEESPASRSKQSKAPLRKRIIEISDDSEDEEDKETGSTGFEKKPSPPNSPKDASLTRRSETPVSVQQTNDSQTIKKTVESTPSKPGQTPVKVSSSKKQLSEPDESTSEKKEEAHDCSTVMFEDVMEVSEKGIQNDKEVDIDVSLTTSPKKSDASRKSLPAAKVTERTVSANVRKSLPAGTKLQTSGKINGNEVGEITTIENDGSENKEVMDAEEKTGVETPSQGNETMNESSSSSQVALEQPAHEAPASDRKSVPPVSLISAQFYIGGKKNRNTVVGDDSNMFTSTPKPNESSTVMGKKNKQVVGKMNSKDSNSVVPNPFALAISAKLKSRVSLDSGTAMKQEAFKKSRLSLPNKFVEEDVPSDGGVGVSDSQEPEPMEVDIEEMDAPIEDAANAQNDDDGDGQTDDDDDDVSVQDVKVVEKRNPKAVKPKPKALEDYNLANILVRCNEVMREEKERKKQLASVLRKKMEEKKRQRELQKQEEQEAAMNAANASTDNDADPNNANGLSRQGEEPSKKKKKKKPKVKNYLLEELAETKKERMEQALRHKLEVLERRKQRKKNRQLEKKQLDKENGEIASVTGGIGAKLEKMKKKQKAKANDEAKTANEGMSKDPSVRVALSAFAVFNQLQLTPSVAAVGGKQVEPSVNGEKVMSPSKEATEKKQLLKSPTENGTSNQQPNAKEILKTKKSKDSRVKVTPVKQPQTEPVGKKKLAIEPVSGVSENTQQHLVSPTNKTSVDLVAKPAKGKVTADPEPYNKDEKQKEKKKKKKQISATTLKEADIDVPKQKKNKPTKLNEAAQDHGKPVQAKPSSAIGEFCAEAEKVGKIKTTTKKLTAKMDDGNTIELPRKKSITVVTEPLSSVPAKKRKREQHADSSVVSTPRPAKHSKLQVLQRIESGGFFVENVTPDKERLKRNFGFQERQATPAKQLGFKVSSLLPTGQDELRGMATSSKKYLKNEQKKSKYGEQNLKLPLPVWTSSGVFFESAAEENVGHNDKKVHKEKSGYIKLKGQGKGEFNLKILRPGAIAEKPHRVDSITTDQSVLTFKRQQLLEKTAHLREKKSQRV</sequence>
<feature type="compositionally biased region" description="Polar residues" evidence="1">
    <location>
        <begin position="39"/>
        <end position="56"/>
    </location>
</feature>
<feature type="region of interest" description="Disordered" evidence="1">
    <location>
        <begin position="1134"/>
        <end position="1196"/>
    </location>
</feature>
<feature type="compositionally biased region" description="Acidic residues" evidence="1">
    <location>
        <begin position="980"/>
        <end position="996"/>
    </location>
</feature>
<feature type="compositionally biased region" description="Polar residues" evidence="1">
    <location>
        <begin position="802"/>
        <end position="821"/>
    </location>
</feature>
<feature type="compositionally biased region" description="Basic and acidic residues" evidence="1">
    <location>
        <begin position="518"/>
        <end position="533"/>
    </location>
</feature>
<feature type="compositionally biased region" description="Polar residues" evidence="1">
    <location>
        <begin position="1303"/>
        <end position="1319"/>
    </location>
</feature>
<feature type="region of interest" description="Disordered" evidence="1">
    <location>
        <begin position="1034"/>
        <end position="1111"/>
    </location>
</feature>
<feature type="compositionally biased region" description="Polar residues" evidence="1">
    <location>
        <begin position="644"/>
        <end position="680"/>
    </location>
</feature>
<feature type="compositionally biased region" description="Basic and acidic residues" evidence="1">
    <location>
        <begin position="689"/>
        <end position="698"/>
    </location>
</feature>
<proteinExistence type="predicted"/>